<dbReference type="Proteomes" id="UP001457282">
    <property type="component" value="Unassembled WGS sequence"/>
</dbReference>
<keyword evidence="1" id="KW-0472">Membrane</keyword>
<dbReference type="AlphaFoldDB" id="A0AAW1XX64"/>
<evidence type="ECO:0008006" key="4">
    <source>
        <dbReference type="Google" id="ProtNLM"/>
    </source>
</evidence>
<evidence type="ECO:0000256" key="1">
    <source>
        <dbReference type="SAM" id="Phobius"/>
    </source>
</evidence>
<feature type="transmembrane region" description="Helical" evidence="1">
    <location>
        <begin position="37"/>
        <end position="55"/>
    </location>
</feature>
<comment type="caution">
    <text evidence="2">The sequence shown here is derived from an EMBL/GenBank/DDBJ whole genome shotgun (WGS) entry which is preliminary data.</text>
</comment>
<name>A0AAW1XX64_RUBAR</name>
<accession>A0AAW1XX64</accession>
<evidence type="ECO:0000313" key="2">
    <source>
        <dbReference type="EMBL" id="KAK9941397.1"/>
    </source>
</evidence>
<keyword evidence="3" id="KW-1185">Reference proteome</keyword>
<keyword evidence="1" id="KW-1133">Transmembrane helix</keyword>
<protein>
    <recommendedName>
        <fullName evidence="4">PRA1 family protein</fullName>
    </recommendedName>
</protein>
<gene>
    <name evidence="2" type="ORF">M0R45_018000</name>
</gene>
<feature type="transmembrane region" description="Helical" evidence="1">
    <location>
        <begin position="62"/>
        <end position="82"/>
    </location>
</feature>
<sequence length="102" mass="11035">MEFLDEDARPRFLFQSKAVTSSATEAKPHYNNLSKPLIAFTVSVSFLLLGLSFFLKSEPYQLLLIWVALSILVGPFAPPSVIGGDSASVMAQSSTSPTLQAK</sequence>
<proteinExistence type="predicted"/>
<dbReference type="EMBL" id="JBEDUW010000003">
    <property type="protein sequence ID" value="KAK9941397.1"/>
    <property type="molecule type" value="Genomic_DNA"/>
</dbReference>
<reference evidence="2 3" key="1">
    <citation type="journal article" date="2023" name="G3 (Bethesda)">
        <title>A chromosome-length genome assembly and annotation of blackberry (Rubus argutus, cv. 'Hillquist').</title>
        <authorList>
            <person name="Bruna T."/>
            <person name="Aryal R."/>
            <person name="Dudchenko O."/>
            <person name="Sargent D.J."/>
            <person name="Mead D."/>
            <person name="Buti M."/>
            <person name="Cavallini A."/>
            <person name="Hytonen T."/>
            <person name="Andres J."/>
            <person name="Pham M."/>
            <person name="Weisz D."/>
            <person name="Mascagni F."/>
            <person name="Usai G."/>
            <person name="Natali L."/>
            <person name="Bassil N."/>
            <person name="Fernandez G.E."/>
            <person name="Lomsadze A."/>
            <person name="Armour M."/>
            <person name="Olukolu B."/>
            <person name="Poorten T."/>
            <person name="Britton C."/>
            <person name="Davik J."/>
            <person name="Ashrafi H."/>
            <person name="Aiden E.L."/>
            <person name="Borodovsky M."/>
            <person name="Worthington M."/>
        </authorList>
    </citation>
    <scope>NUCLEOTIDE SEQUENCE [LARGE SCALE GENOMIC DNA]</scope>
    <source>
        <strain evidence="2">PI 553951</strain>
    </source>
</reference>
<evidence type="ECO:0000313" key="3">
    <source>
        <dbReference type="Proteomes" id="UP001457282"/>
    </source>
</evidence>
<organism evidence="2 3">
    <name type="scientific">Rubus argutus</name>
    <name type="common">Southern blackberry</name>
    <dbReference type="NCBI Taxonomy" id="59490"/>
    <lineage>
        <taxon>Eukaryota</taxon>
        <taxon>Viridiplantae</taxon>
        <taxon>Streptophyta</taxon>
        <taxon>Embryophyta</taxon>
        <taxon>Tracheophyta</taxon>
        <taxon>Spermatophyta</taxon>
        <taxon>Magnoliopsida</taxon>
        <taxon>eudicotyledons</taxon>
        <taxon>Gunneridae</taxon>
        <taxon>Pentapetalae</taxon>
        <taxon>rosids</taxon>
        <taxon>fabids</taxon>
        <taxon>Rosales</taxon>
        <taxon>Rosaceae</taxon>
        <taxon>Rosoideae</taxon>
        <taxon>Rosoideae incertae sedis</taxon>
        <taxon>Rubus</taxon>
    </lineage>
</organism>
<keyword evidence="1" id="KW-0812">Transmembrane</keyword>